<proteinExistence type="predicted"/>
<gene>
    <name evidence="1" type="ORF">ACFOX3_15075</name>
</gene>
<evidence type="ECO:0000313" key="2">
    <source>
        <dbReference type="Proteomes" id="UP001595840"/>
    </source>
</evidence>
<reference evidence="2" key="1">
    <citation type="journal article" date="2019" name="Int. J. Syst. Evol. Microbiol.">
        <title>The Global Catalogue of Microorganisms (GCM) 10K type strain sequencing project: providing services to taxonomists for standard genome sequencing and annotation.</title>
        <authorList>
            <consortium name="The Broad Institute Genomics Platform"/>
            <consortium name="The Broad Institute Genome Sequencing Center for Infectious Disease"/>
            <person name="Wu L."/>
            <person name="Ma J."/>
        </authorList>
    </citation>
    <scope>NUCLEOTIDE SEQUENCE [LARGE SCALE GENOMIC DNA]</scope>
    <source>
        <strain evidence="2">CECT 8570</strain>
    </source>
</reference>
<dbReference type="EMBL" id="JBHSCX010000020">
    <property type="protein sequence ID" value="MFC4363636.1"/>
    <property type="molecule type" value="Genomic_DNA"/>
</dbReference>
<dbReference type="RefSeq" id="WP_290261598.1">
    <property type="nucleotide sequence ID" value="NZ_JAUFQG010000004.1"/>
</dbReference>
<accession>A0ABV8V6U5</accession>
<organism evidence="1 2">
    <name type="scientific">Simiduia curdlanivorans</name>
    <dbReference type="NCBI Taxonomy" id="1492769"/>
    <lineage>
        <taxon>Bacteria</taxon>
        <taxon>Pseudomonadati</taxon>
        <taxon>Pseudomonadota</taxon>
        <taxon>Gammaproteobacteria</taxon>
        <taxon>Cellvibrionales</taxon>
        <taxon>Cellvibrionaceae</taxon>
        <taxon>Simiduia</taxon>
    </lineage>
</organism>
<comment type="caution">
    <text evidence="1">The sequence shown here is derived from an EMBL/GenBank/DDBJ whole genome shotgun (WGS) entry which is preliminary data.</text>
</comment>
<protein>
    <submittedName>
        <fullName evidence="1">Uncharacterized protein</fullName>
    </submittedName>
</protein>
<evidence type="ECO:0000313" key="1">
    <source>
        <dbReference type="EMBL" id="MFC4363636.1"/>
    </source>
</evidence>
<keyword evidence="2" id="KW-1185">Reference proteome</keyword>
<name>A0ABV8V6U5_9GAMM</name>
<dbReference type="Proteomes" id="UP001595840">
    <property type="component" value="Unassembled WGS sequence"/>
</dbReference>
<sequence>MSNYLDDNLNQAVLLDINYLDVLGENTFEYCLYTLLTHTLNFEEF</sequence>